<evidence type="ECO:0000256" key="2">
    <source>
        <dbReference type="ARBA" id="ARBA00022741"/>
    </source>
</evidence>
<evidence type="ECO:0000313" key="6">
    <source>
        <dbReference type="Proteomes" id="UP000002009"/>
    </source>
</evidence>
<evidence type="ECO:0008006" key="7">
    <source>
        <dbReference type="Google" id="ProtNLM"/>
    </source>
</evidence>
<dbReference type="RefSeq" id="XP_002501750.1">
    <property type="nucleotide sequence ID" value="XM_002501704.1"/>
</dbReference>
<dbReference type="SUPFAM" id="SSF52540">
    <property type="entry name" value="P-loop containing nucleoside triphosphate hydrolases"/>
    <property type="match status" value="1"/>
</dbReference>
<keyword evidence="3" id="KW-0067">ATP-binding</keyword>
<dbReference type="FunCoup" id="C1E3X1">
    <property type="interactions" value="1712"/>
</dbReference>
<dbReference type="eggNOG" id="KOG2383">
    <property type="taxonomic scope" value="Eukaryota"/>
</dbReference>
<dbReference type="InterPro" id="IPR027417">
    <property type="entry name" value="P-loop_NTPase"/>
</dbReference>
<dbReference type="Pfam" id="PF03969">
    <property type="entry name" value="AFG1_ATPase"/>
    <property type="match status" value="2"/>
</dbReference>
<dbReference type="GO" id="GO:0005524">
    <property type="term" value="F:ATP binding"/>
    <property type="evidence" value="ECO:0007669"/>
    <property type="project" value="UniProtKB-KW"/>
</dbReference>
<dbReference type="OrthoDB" id="548867at2759"/>
<gene>
    <name evidence="5" type="ORF">MICPUN_57832</name>
</gene>
<dbReference type="AlphaFoldDB" id="C1E3X1"/>
<evidence type="ECO:0000256" key="1">
    <source>
        <dbReference type="ARBA" id="ARBA00010322"/>
    </source>
</evidence>
<dbReference type="InParanoid" id="C1E3X1"/>
<accession>C1E3X1</accession>
<dbReference type="EMBL" id="CP001325">
    <property type="protein sequence ID" value="ACO63008.1"/>
    <property type="molecule type" value="Genomic_DNA"/>
</dbReference>
<dbReference type="Proteomes" id="UP000002009">
    <property type="component" value="Chromosome 4"/>
</dbReference>
<comment type="similarity">
    <text evidence="1">Belongs to the AFG1 ATPase family.</text>
</comment>
<dbReference type="Gene3D" id="3.40.50.300">
    <property type="entry name" value="P-loop containing nucleotide triphosphate hydrolases"/>
    <property type="match status" value="1"/>
</dbReference>
<proteinExistence type="inferred from homology"/>
<dbReference type="Gene3D" id="1.20.1300.10">
    <property type="entry name" value="Fumarate reductase/succinate dehydrogenase, transmembrane subunit"/>
    <property type="match status" value="1"/>
</dbReference>
<dbReference type="NCBIfam" id="NF040713">
    <property type="entry name" value="ZapE"/>
    <property type="match status" value="1"/>
</dbReference>
<evidence type="ECO:0000313" key="5">
    <source>
        <dbReference type="EMBL" id="ACO63008.1"/>
    </source>
</evidence>
<dbReference type="PANTHER" id="PTHR12169">
    <property type="entry name" value="ATPASE N2B"/>
    <property type="match status" value="1"/>
</dbReference>
<dbReference type="KEGG" id="mis:MICPUN_57832"/>
<dbReference type="Pfam" id="PF05328">
    <property type="entry name" value="CybS"/>
    <property type="match status" value="1"/>
</dbReference>
<sequence>MAGILAADRGALMMKIYHASGFALAGLVPAAMVIPGGVLPIDLALGVALPVHSHIGLNFVISDYVPKAVAPATRAGLLGVTCLTLAGLLKLNVQGEGVTKTAKRLWTKREVSVTWSGGTEGLPSRGAVVRGSSMICSLVRASSFGRGAAVSASIASSCRLAHALTSPSSSEDTRGRSVAVGWALGPQGEFERRVQAGQIVGGDCQQASALSALQRLRDRLLGENPSGLTAESVSEAEQHRHRRGVYLHGGVGRGKTMLMDMFYTTLPPNVARLARRVHFHDFMAEMHHRLHAKRGREDPLSAVARDMCSVHPVLCFDEVELADVADALVFKRVFERVFDFGGVLVATSNSSPEELYLGGLNRSAFLPFINTLRNQCEVISLNASDGESNDVDYRRSDVVLRGSHSVSTKRSATEILPSATAGVTSTLISSGDGTAELDRLWHEVVAVDRSLRGVNSEEKVTSSARIPVASGRWVTVPKLSGRCARFSFDEICGLPLAASDYNALAHHINIFTIDRIPIFSEQNENEARRFINLVDILYERRALLVASFAARPEDIFHGEAESVGAEDTVRNRVKREGQRAGHQINVRDEGGSSGRSTTTVGSMEWSATGRAGASLAQLQSKNFTFRASRRCASRLVEMGSVTYERTFWASLPRVGVGGFPSTVGAKYARGPT</sequence>
<dbReference type="GO" id="GO:0005739">
    <property type="term" value="C:mitochondrion"/>
    <property type="evidence" value="ECO:0007669"/>
    <property type="project" value="TreeGrafter"/>
</dbReference>
<organism evidence="5 6">
    <name type="scientific">Micromonas commoda (strain RCC299 / NOUM17 / CCMP2709)</name>
    <name type="common">Picoplanktonic green alga</name>
    <dbReference type="NCBI Taxonomy" id="296587"/>
    <lineage>
        <taxon>Eukaryota</taxon>
        <taxon>Viridiplantae</taxon>
        <taxon>Chlorophyta</taxon>
        <taxon>Mamiellophyceae</taxon>
        <taxon>Mamiellales</taxon>
        <taxon>Mamiellaceae</taxon>
        <taxon>Micromonas</taxon>
    </lineage>
</organism>
<dbReference type="InterPro" id="IPR005654">
    <property type="entry name" value="ATPase_AFG1-like"/>
</dbReference>
<name>C1E3X1_MICCC</name>
<evidence type="ECO:0000256" key="3">
    <source>
        <dbReference type="ARBA" id="ARBA00022840"/>
    </source>
</evidence>
<dbReference type="GeneID" id="8243035"/>
<dbReference type="InterPro" id="IPR034804">
    <property type="entry name" value="SQR/QFR_C/D"/>
</dbReference>
<evidence type="ECO:0000256" key="4">
    <source>
        <dbReference type="SAM" id="MobiDB-lite"/>
    </source>
</evidence>
<protein>
    <recommendedName>
        <fullName evidence="7">Succinate dehydrogenase [ubiquinone] cytochrome b small subunit</fullName>
    </recommendedName>
</protein>
<dbReference type="GO" id="GO:0016887">
    <property type="term" value="F:ATP hydrolysis activity"/>
    <property type="evidence" value="ECO:0007669"/>
    <property type="project" value="InterPro"/>
</dbReference>
<reference evidence="5 6" key="1">
    <citation type="journal article" date="2009" name="Science">
        <title>Green evolution and dynamic adaptations revealed by genomes of the marine picoeukaryotes Micromonas.</title>
        <authorList>
            <person name="Worden A.Z."/>
            <person name="Lee J.H."/>
            <person name="Mock T."/>
            <person name="Rouze P."/>
            <person name="Simmons M.P."/>
            <person name="Aerts A.L."/>
            <person name="Allen A.E."/>
            <person name="Cuvelier M.L."/>
            <person name="Derelle E."/>
            <person name="Everett M.V."/>
            <person name="Foulon E."/>
            <person name="Grimwood J."/>
            <person name="Gundlach H."/>
            <person name="Henrissat B."/>
            <person name="Napoli C."/>
            <person name="McDonald S.M."/>
            <person name="Parker M.S."/>
            <person name="Rombauts S."/>
            <person name="Salamov A."/>
            <person name="Von Dassow P."/>
            <person name="Badger J.H."/>
            <person name="Coutinho P.M."/>
            <person name="Demir E."/>
            <person name="Dubchak I."/>
            <person name="Gentemann C."/>
            <person name="Eikrem W."/>
            <person name="Gready J.E."/>
            <person name="John U."/>
            <person name="Lanier W."/>
            <person name="Lindquist E.A."/>
            <person name="Lucas S."/>
            <person name="Mayer K.F."/>
            <person name="Moreau H."/>
            <person name="Not F."/>
            <person name="Otillar R."/>
            <person name="Panaud O."/>
            <person name="Pangilinan J."/>
            <person name="Paulsen I."/>
            <person name="Piegu B."/>
            <person name="Poliakov A."/>
            <person name="Robbens S."/>
            <person name="Schmutz J."/>
            <person name="Toulza E."/>
            <person name="Wyss T."/>
            <person name="Zelensky A."/>
            <person name="Zhou K."/>
            <person name="Armbrust E.V."/>
            <person name="Bhattacharya D."/>
            <person name="Goodenough U.W."/>
            <person name="Van de Peer Y."/>
            <person name="Grigoriev I.V."/>
        </authorList>
    </citation>
    <scope>NUCLEOTIDE SEQUENCE [LARGE SCALE GENOMIC DNA]</scope>
    <source>
        <strain evidence="6">RCC299 / NOUM17</strain>
    </source>
</reference>
<feature type="compositionally biased region" description="Basic and acidic residues" evidence="4">
    <location>
        <begin position="574"/>
        <end position="590"/>
    </location>
</feature>
<keyword evidence="6" id="KW-1185">Reference proteome</keyword>
<dbReference type="GO" id="GO:0016020">
    <property type="term" value="C:membrane"/>
    <property type="evidence" value="ECO:0007669"/>
    <property type="project" value="InterPro"/>
</dbReference>
<dbReference type="PANTHER" id="PTHR12169:SF6">
    <property type="entry name" value="AFG1-LIKE ATPASE"/>
    <property type="match status" value="1"/>
</dbReference>
<dbReference type="OMA" id="THNENEA"/>
<feature type="region of interest" description="Disordered" evidence="4">
    <location>
        <begin position="574"/>
        <end position="599"/>
    </location>
</feature>
<keyword evidence="2" id="KW-0547">Nucleotide-binding</keyword>